<dbReference type="GeneID" id="16767979"/>
<accession>T1YDH2</accession>
<proteinExistence type="predicted"/>
<feature type="compositionally biased region" description="Pro residues" evidence="1">
    <location>
        <begin position="37"/>
        <end position="60"/>
    </location>
</feature>
<dbReference type="KEGG" id="vg:16767979"/>
<name>T1YDH2_9PAPI</name>
<dbReference type="Proteomes" id="UP000134568">
    <property type="component" value="Segment"/>
</dbReference>
<evidence type="ECO:0000256" key="1">
    <source>
        <dbReference type="SAM" id="MobiDB-lite"/>
    </source>
</evidence>
<dbReference type="RefSeq" id="YP_008519312.1">
    <property type="nucleotide sequence ID" value="NC_022253.1"/>
</dbReference>
<evidence type="ECO:0000313" key="2">
    <source>
        <dbReference type="EMBL" id="AGU62955.1"/>
    </source>
</evidence>
<sequence>MPASTPPRGTGPFYPLLLDVVAEAGGPPEEDEEPAAPVGPHPVPPPIPPPPPPPLPPMPPINEGEEDEDEEDEEDEEEDSETEDESQEGRHPDSLLASLMQTWGDDLDRLQDKINGELDKLRRTVGLPPRSPPS</sequence>
<keyword evidence="3" id="KW-1185">Reference proteome</keyword>
<protein>
    <submittedName>
        <fullName evidence="2">E4 protein</fullName>
    </submittedName>
</protein>
<reference evidence="2 3" key="1">
    <citation type="journal article" date="2013" name="PLoS ONE">
        <title>Metagenomic analysis of the ferret fecal viral flora.</title>
        <authorList>
            <person name="Smits S.L."/>
            <person name="Raj V.S."/>
            <person name="Oduber M.D."/>
            <person name="Schapendonk C.M."/>
            <person name="Bodewes R."/>
            <person name="Provacia L."/>
            <person name="Stittelaar K.J."/>
            <person name="Osterhaus A.D."/>
            <person name="Haagmans B.L."/>
        </authorList>
    </citation>
    <scope>NUCLEOTIDE SEQUENCE [LARGE SCALE GENOMIC DNA]</scope>
    <source>
        <strain evidence="2">MpPV1</strain>
    </source>
</reference>
<feature type="region of interest" description="Disordered" evidence="1">
    <location>
        <begin position="1"/>
        <end position="102"/>
    </location>
</feature>
<evidence type="ECO:0000313" key="3">
    <source>
        <dbReference type="Proteomes" id="UP000134568"/>
    </source>
</evidence>
<dbReference type="EMBL" id="KF006988">
    <property type="protein sequence ID" value="AGU62955.1"/>
    <property type="molecule type" value="Genomic_DNA"/>
</dbReference>
<organism evidence="2 3">
    <name type="scientific">Mustela putorius papillomavirus 1</name>
    <dbReference type="NCBI Taxonomy" id="2259540"/>
    <lineage>
        <taxon>Viruses</taxon>
        <taxon>Monodnaviria</taxon>
        <taxon>Shotokuvirae</taxon>
        <taxon>Cossaviricota</taxon>
        <taxon>Papovaviricetes</taxon>
        <taxon>Zurhausenvirales</taxon>
        <taxon>Papillomaviridae</taxon>
        <taxon>Firstpapillomavirinae</taxon>
        <taxon>Taupapillomavirus</taxon>
        <taxon>Taupapillomavirus 4</taxon>
    </lineage>
</organism>
<feature type="compositionally biased region" description="Acidic residues" evidence="1">
    <location>
        <begin position="63"/>
        <end position="86"/>
    </location>
</feature>